<dbReference type="PANTHER" id="PTHR24173:SF74">
    <property type="entry name" value="ANKYRIN REPEAT DOMAIN-CONTAINING PROTEIN 16"/>
    <property type="match status" value="1"/>
</dbReference>
<feature type="compositionally biased region" description="Basic residues" evidence="5">
    <location>
        <begin position="23"/>
        <end position="33"/>
    </location>
</feature>
<reference evidence="6" key="1">
    <citation type="submission" date="2023-01" db="EMBL/GenBank/DDBJ databases">
        <title>Metagenome sequencing of chrysophaentin producing Chrysophaeum taylorii.</title>
        <authorList>
            <person name="Davison J."/>
            <person name="Bewley C."/>
        </authorList>
    </citation>
    <scope>NUCLEOTIDE SEQUENCE</scope>
    <source>
        <strain evidence="6">NIES-1699</strain>
    </source>
</reference>
<evidence type="ECO:0000256" key="2">
    <source>
        <dbReference type="ARBA" id="ARBA00023043"/>
    </source>
</evidence>
<protein>
    <submittedName>
        <fullName evidence="6">Uncharacterized protein</fullName>
    </submittedName>
</protein>
<dbReference type="InterPro" id="IPR002110">
    <property type="entry name" value="Ankyrin_rpt"/>
</dbReference>
<dbReference type="SUPFAM" id="SSF48403">
    <property type="entry name" value="Ankyrin repeat"/>
    <property type="match status" value="1"/>
</dbReference>
<dbReference type="EMBL" id="JAQMWT010000565">
    <property type="protein sequence ID" value="KAJ8599417.1"/>
    <property type="molecule type" value="Genomic_DNA"/>
</dbReference>
<proteinExistence type="predicted"/>
<comment type="caution">
    <text evidence="6">The sequence shown here is derived from an EMBL/GenBank/DDBJ whole genome shotgun (WGS) entry which is preliminary data.</text>
</comment>
<feature type="region of interest" description="Disordered" evidence="5">
    <location>
        <begin position="1"/>
        <end position="36"/>
    </location>
</feature>
<keyword evidence="1" id="KW-0677">Repeat</keyword>
<feature type="compositionally biased region" description="Low complexity" evidence="5">
    <location>
        <begin position="549"/>
        <end position="562"/>
    </location>
</feature>
<dbReference type="PROSITE" id="PS50088">
    <property type="entry name" value="ANK_REPEAT"/>
    <property type="match status" value="3"/>
</dbReference>
<dbReference type="Gene3D" id="1.25.40.20">
    <property type="entry name" value="Ankyrin repeat-containing domain"/>
    <property type="match status" value="2"/>
</dbReference>
<feature type="coiled-coil region" evidence="4">
    <location>
        <begin position="408"/>
        <end position="435"/>
    </location>
</feature>
<keyword evidence="7" id="KW-1185">Reference proteome</keyword>
<feature type="repeat" description="ANK" evidence="3">
    <location>
        <begin position="113"/>
        <end position="145"/>
    </location>
</feature>
<evidence type="ECO:0000313" key="7">
    <source>
        <dbReference type="Proteomes" id="UP001230188"/>
    </source>
</evidence>
<name>A0AAD7U6Z1_9STRA</name>
<dbReference type="AlphaFoldDB" id="A0AAD7U6Z1"/>
<accession>A0AAD7U6Z1</accession>
<dbReference type="Proteomes" id="UP001230188">
    <property type="component" value="Unassembled WGS sequence"/>
</dbReference>
<dbReference type="PROSITE" id="PS50297">
    <property type="entry name" value="ANK_REP_REGION"/>
    <property type="match status" value="3"/>
</dbReference>
<sequence>MQGLLGDALGLSSSSSSGGGLEKKKKKMAPPKRRLGEMLCAKEQREVLHEEAETEEVEIEAIPEEEFDEVVKGSDLQTVVWEACARGKLGVLACGLKHASFDLSLLERCEPETGRRALHACAGAGSEPGVRMLLRAGADPNGRTAEGKGAKSPLQVAAQCGHYQCCRALLGTRGCRVDARASDGRTALHFAAEAASLETVRELFKAKRTKGFVEARDDDGRTPLHHACASLSYPVARELLNAGADRHALDAASRTPLDVARRAGAAPKLEKLLENDLLDDFDDEVRSLDEEAKKWEWVLVDRSGRMVETRRRKVALFRTAAAATKWAARLEIPSTITPARPPSGETVPPARAPARVARLEALLATVACERVPGDDDDDAAATAVEDPLWAEFTKRSKLNKESGLDVELQDALETLRRAERRVRDLRAEADEATAVAEMRELALVTIFAECQGLEAKIKAHEAALGVAPRGPDLLRTARTLADARHPAARDDADPGRFAAACAALVDDPQPLLRDTKETVWGPLKKTTPKLLRRPGSDADLDRTAEAPSDDPVPSDGVDSPVVVVPPPDPPDEEALLRELERELAAAGVRRHEKAAKLLDDEELTWPQLRAVFALSGPDGLKRTLAPIGLTAGAMASIEIRLASLS</sequence>
<feature type="compositionally biased region" description="Basic and acidic residues" evidence="5">
    <location>
        <begin position="534"/>
        <end position="544"/>
    </location>
</feature>
<dbReference type="InterPro" id="IPR036770">
    <property type="entry name" value="Ankyrin_rpt-contain_sf"/>
</dbReference>
<evidence type="ECO:0000256" key="4">
    <source>
        <dbReference type="SAM" id="Coils"/>
    </source>
</evidence>
<dbReference type="PANTHER" id="PTHR24173">
    <property type="entry name" value="ANKYRIN REPEAT CONTAINING"/>
    <property type="match status" value="1"/>
</dbReference>
<keyword evidence="2 3" id="KW-0040">ANK repeat</keyword>
<keyword evidence="4" id="KW-0175">Coiled coil</keyword>
<gene>
    <name evidence="6" type="ORF">CTAYLR_007988</name>
</gene>
<dbReference type="Pfam" id="PF12796">
    <property type="entry name" value="Ank_2"/>
    <property type="match status" value="1"/>
</dbReference>
<feature type="repeat" description="ANK" evidence="3">
    <location>
        <begin position="219"/>
        <end position="251"/>
    </location>
</feature>
<evidence type="ECO:0000256" key="3">
    <source>
        <dbReference type="PROSITE-ProRule" id="PRU00023"/>
    </source>
</evidence>
<evidence type="ECO:0000256" key="1">
    <source>
        <dbReference type="ARBA" id="ARBA00022737"/>
    </source>
</evidence>
<feature type="compositionally biased region" description="Low complexity" evidence="5">
    <location>
        <begin position="1"/>
        <end position="16"/>
    </location>
</feature>
<evidence type="ECO:0000256" key="5">
    <source>
        <dbReference type="SAM" id="MobiDB-lite"/>
    </source>
</evidence>
<feature type="repeat" description="ANK" evidence="3">
    <location>
        <begin position="183"/>
        <end position="205"/>
    </location>
</feature>
<dbReference type="SMART" id="SM00248">
    <property type="entry name" value="ANK"/>
    <property type="match status" value="6"/>
</dbReference>
<evidence type="ECO:0000313" key="6">
    <source>
        <dbReference type="EMBL" id="KAJ8599417.1"/>
    </source>
</evidence>
<organism evidence="6 7">
    <name type="scientific">Chrysophaeum taylorii</name>
    <dbReference type="NCBI Taxonomy" id="2483200"/>
    <lineage>
        <taxon>Eukaryota</taxon>
        <taxon>Sar</taxon>
        <taxon>Stramenopiles</taxon>
        <taxon>Ochrophyta</taxon>
        <taxon>Pelagophyceae</taxon>
        <taxon>Pelagomonadales</taxon>
        <taxon>Pelagomonadaceae</taxon>
        <taxon>Chrysophaeum</taxon>
    </lineage>
</organism>
<feature type="region of interest" description="Disordered" evidence="5">
    <location>
        <begin position="517"/>
        <end position="562"/>
    </location>
</feature>
<dbReference type="Pfam" id="PF00023">
    <property type="entry name" value="Ank"/>
    <property type="match status" value="2"/>
</dbReference>